<reference evidence="2 3" key="1">
    <citation type="journal article" date="2008" name="Appl. Environ. Microbiol.">
        <title>Genomic insights into Mn(II) oxidation by the marine alphaproteobacterium Aurantimonas sp. strain SI85-9A1.</title>
        <authorList>
            <person name="Dick G.J."/>
            <person name="Podell S."/>
            <person name="Johnson H.A."/>
            <person name="Rivera-Espinoza Y."/>
            <person name="Bernier-Latmani R."/>
            <person name="McCarthy J.K."/>
            <person name="Torpey J.W."/>
            <person name="Clement B.G."/>
            <person name="Gaasterland T."/>
            <person name="Tebo B.M."/>
        </authorList>
    </citation>
    <scope>NUCLEOTIDE SEQUENCE [LARGE SCALE GENOMIC DNA]</scope>
    <source>
        <strain evidence="2 3">SI85-9A1</strain>
    </source>
</reference>
<feature type="compositionally biased region" description="Low complexity" evidence="1">
    <location>
        <begin position="553"/>
        <end position="570"/>
    </location>
</feature>
<evidence type="ECO:0008006" key="4">
    <source>
        <dbReference type="Google" id="ProtNLM"/>
    </source>
</evidence>
<name>Q1YJW8_AURMS</name>
<dbReference type="EMBL" id="AAPJ01000002">
    <property type="protein sequence ID" value="EAS50754.1"/>
    <property type="molecule type" value="Genomic_DNA"/>
</dbReference>
<proteinExistence type="predicted"/>
<comment type="caution">
    <text evidence="2">The sequence shown here is derived from an EMBL/GenBank/DDBJ whole genome shotgun (WGS) entry which is preliminary data.</text>
</comment>
<feature type="region of interest" description="Disordered" evidence="1">
    <location>
        <begin position="544"/>
        <end position="570"/>
    </location>
</feature>
<dbReference type="Proteomes" id="UP000000321">
    <property type="component" value="Unassembled WGS sequence"/>
</dbReference>
<evidence type="ECO:0000313" key="3">
    <source>
        <dbReference type="Proteomes" id="UP000000321"/>
    </source>
</evidence>
<organism evidence="2 3">
    <name type="scientific">Aurantimonas manganoxydans (strain ATCC BAA-1229 / DSM 21871 / SI85-9A1)</name>
    <dbReference type="NCBI Taxonomy" id="287752"/>
    <lineage>
        <taxon>Bacteria</taxon>
        <taxon>Pseudomonadati</taxon>
        <taxon>Pseudomonadota</taxon>
        <taxon>Alphaproteobacteria</taxon>
        <taxon>Hyphomicrobiales</taxon>
        <taxon>Aurantimonadaceae</taxon>
        <taxon>Aurantimonas</taxon>
    </lineage>
</organism>
<gene>
    <name evidence="2" type="ORF">SI859A1_00877</name>
</gene>
<sequence>MGVRGVPTTRHQREDGMTHRTIARSLLAATVLLAAGAEAQGQAAAPNQIQQASLFRADVRDRPGCEPTAANGTVTWPEAIGNPAVSCPDAFGWTSFLTAVEQAFWTWGTDQTIWIDDPKAICGREGSPADCCDPAVFDETPPLGEAPPAGCPYYPPDWTNPPPIIVARPSPSHTHDFLERLDPARVLRQEEAEIVFRNRPFVRYTLAQNLYNKESLGARFTAMQDWVNVNAPYNNAALAIDYPTDAVMFKVDFLSQSLMLENGLIRGEDDGGRTLDPPNNPDAPYVTMLIEETLAPGDEEPELYYLVAVTAASKAIPTWHWYAIEHVGNLGRCDFTGCNDAYGYSAAGVTVDGESFGQNYIPPKTENSEDATLDIVFDLGTPYTPEETGERITPALDGLMAAMGIGTGDGPQDPDTPSAADPAWRSYRLKASQTEFVTATGMPTHAGQSITEGGFVNSASCMTCHSQAGPDATGNPGVPGIGATNDLNLFGLSQTVNGAPDPDWFHATGTNQMRVLPMDMVWGMLNASCVAPKGKTGLCETYEGAQFSPPGRPHAAPSAPARATSGRPAR</sequence>
<keyword evidence="3" id="KW-1185">Reference proteome</keyword>
<protein>
    <recommendedName>
        <fullName evidence="4">Cytochrome c domain-containing protein</fullName>
    </recommendedName>
</protein>
<evidence type="ECO:0000256" key="1">
    <source>
        <dbReference type="SAM" id="MobiDB-lite"/>
    </source>
</evidence>
<dbReference type="AlphaFoldDB" id="Q1YJW8"/>
<evidence type="ECO:0000313" key="2">
    <source>
        <dbReference type="EMBL" id="EAS50754.1"/>
    </source>
</evidence>
<dbReference type="HOGENOM" id="CLU_524613_0_0_5"/>
<dbReference type="BioCyc" id="AURANTIMONAS:SI859A1_00877-MONOMER"/>
<accession>Q1YJW8</accession>